<sequence>MPTLRDVAKLACCDVSTVSRALNNNPCVHAETKKRIMAAVEKLSYRPNLLAKGLRQGKRHSVGIVVPHLHLSVFSMIAQSIEATLREAGYSAFLCSVEDNPIAERDSLNRLRNGLVDGIIIAGTGKNKNLIRDIHSSRLAITQVIRVQDNTLNSVTVDYYKCGYEAVHFLYKKGCRHIGLITGSLKLSPYKFRFQGYRDAMMELGMREFTAEAKRYSNQLDYGYTSTKEMLKIHPELDAIIAAMDAQGIGALRALKEARKKVPGDVRVISLTGHELGSMLETTMTTMEMPAVEIGKKAAQLVLAEIEANSGGDAPVERVVYTSKLIEREST</sequence>
<dbReference type="Gene3D" id="1.10.260.40">
    <property type="entry name" value="lambda repressor-like DNA-binding domains"/>
    <property type="match status" value="1"/>
</dbReference>
<dbReference type="PANTHER" id="PTHR30146">
    <property type="entry name" value="LACI-RELATED TRANSCRIPTIONAL REPRESSOR"/>
    <property type="match status" value="1"/>
</dbReference>
<keyword evidence="2" id="KW-0238">DNA-binding</keyword>
<dbReference type="GO" id="GO:0003700">
    <property type="term" value="F:DNA-binding transcription factor activity"/>
    <property type="evidence" value="ECO:0007669"/>
    <property type="project" value="TreeGrafter"/>
</dbReference>
<dbReference type="Proteomes" id="UP000007093">
    <property type="component" value="Chromosome"/>
</dbReference>
<name>G4Q6I8_ACIIR</name>
<feature type="domain" description="HTH lacI-type" evidence="4">
    <location>
        <begin position="2"/>
        <end position="56"/>
    </location>
</feature>
<dbReference type="STRING" id="568816.Acin_2285"/>
<dbReference type="InterPro" id="IPR028082">
    <property type="entry name" value="Peripla_BP_I"/>
</dbReference>
<reference evidence="5 6" key="1">
    <citation type="journal article" date="2011" name="J. Bacteriol.">
        <title>Complete genome sequence of Acidaminococcus intestini RYC-MR95, a Gram-negative bacterium from the phylum Firmicutes.</title>
        <authorList>
            <person name="D'Auria G."/>
            <person name="Galan J.C."/>
            <person name="Rodriguez-Alcayna M."/>
            <person name="Moya A."/>
            <person name="Baquero F."/>
            <person name="Latorre A."/>
        </authorList>
    </citation>
    <scope>NUCLEOTIDE SEQUENCE [LARGE SCALE GENOMIC DNA]</scope>
    <source>
        <strain evidence="5 6">RyC-MR95</strain>
    </source>
</reference>
<evidence type="ECO:0000256" key="3">
    <source>
        <dbReference type="ARBA" id="ARBA00023163"/>
    </source>
</evidence>
<dbReference type="RefSeq" id="WP_009015341.1">
    <property type="nucleotide sequence ID" value="NC_016077.1"/>
</dbReference>
<evidence type="ECO:0000313" key="5">
    <source>
        <dbReference type="EMBL" id="AEQ23478.1"/>
    </source>
</evidence>
<dbReference type="SUPFAM" id="SSF47413">
    <property type="entry name" value="lambda repressor-like DNA-binding domains"/>
    <property type="match status" value="1"/>
</dbReference>
<keyword evidence="3" id="KW-0804">Transcription</keyword>
<evidence type="ECO:0000313" key="6">
    <source>
        <dbReference type="Proteomes" id="UP000007093"/>
    </source>
</evidence>
<evidence type="ECO:0000259" key="4">
    <source>
        <dbReference type="PROSITE" id="PS50932"/>
    </source>
</evidence>
<dbReference type="PROSITE" id="PS50932">
    <property type="entry name" value="HTH_LACI_2"/>
    <property type="match status" value="1"/>
</dbReference>
<dbReference type="Pfam" id="PF13377">
    <property type="entry name" value="Peripla_BP_3"/>
    <property type="match status" value="1"/>
</dbReference>
<protein>
    <submittedName>
        <fullName evidence="5">Transcriptional regulator</fullName>
    </submittedName>
</protein>
<keyword evidence="1" id="KW-0805">Transcription regulation</keyword>
<gene>
    <name evidence="5" type="ordered locus">Acin_2285</name>
</gene>
<dbReference type="SMART" id="SM00354">
    <property type="entry name" value="HTH_LACI"/>
    <property type="match status" value="1"/>
</dbReference>
<dbReference type="Gene3D" id="3.40.50.2300">
    <property type="match status" value="2"/>
</dbReference>
<dbReference type="AlphaFoldDB" id="G4Q6I8"/>
<dbReference type="GO" id="GO:0000976">
    <property type="term" value="F:transcription cis-regulatory region binding"/>
    <property type="evidence" value="ECO:0007669"/>
    <property type="project" value="TreeGrafter"/>
</dbReference>
<dbReference type="PANTHER" id="PTHR30146:SF109">
    <property type="entry name" value="HTH-TYPE TRANSCRIPTIONAL REGULATOR GALS"/>
    <property type="match status" value="1"/>
</dbReference>
<dbReference type="InterPro" id="IPR000843">
    <property type="entry name" value="HTH_LacI"/>
</dbReference>
<evidence type="ECO:0000256" key="2">
    <source>
        <dbReference type="ARBA" id="ARBA00023125"/>
    </source>
</evidence>
<keyword evidence="6" id="KW-1185">Reference proteome</keyword>
<dbReference type="eggNOG" id="COG1609">
    <property type="taxonomic scope" value="Bacteria"/>
</dbReference>
<dbReference type="Pfam" id="PF00356">
    <property type="entry name" value="LacI"/>
    <property type="match status" value="1"/>
</dbReference>
<evidence type="ECO:0000256" key="1">
    <source>
        <dbReference type="ARBA" id="ARBA00023015"/>
    </source>
</evidence>
<accession>G4Q6I8</accession>
<proteinExistence type="predicted"/>
<dbReference type="CDD" id="cd01392">
    <property type="entry name" value="HTH_LacI"/>
    <property type="match status" value="1"/>
</dbReference>
<dbReference type="KEGG" id="ain:Acin_2285"/>
<dbReference type="InParanoid" id="G4Q6I8"/>
<dbReference type="FunCoup" id="G4Q6I8">
    <property type="interactions" value="134"/>
</dbReference>
<organism evidence="5 6">
    <name type="scientific">Acidaminococcus intestini (strain RyC-MR95)</name>
    <dbReference type="NCBI Taxonomy" id="568816"/>
    <lineage>
        <taxon>Bacteria</taxon>
        <taxon>Bacillati</taxon>
        <taxon>Bacillota</taxon>
        <taxon>Negativicutes</taxon>
        <taxon>Acidaminococcales</taxon>
        <taxon>Acidaminococcaceae</taxon>
        <taxon>Acidaminococcus</taxon>
    </lineage>
</organism>
<dbReference type="PATRIC" id="fig|568816.4.peg.2214"/>
<dbReference type="CDD" id="cd06267">
    <property type="entry name" value="PBP1_LacI_sugar_binding-like"/>
    <property type="match status" value="1"/>
</dbReference>
<dbReference type="HOGENOM" id="CLU_037628_6_1_9"/>
<dbReference type="SUPFAM" id="SSF53822">
    <property type="entry name" value="Periplasmic binding protein-like I"/>
    <property type="match status" value="1"/>
</dbReference>
<dbReference type="GeneID" id="92879460"/>
<dbReference type="InterPro" id="IPR046335">
    <property type="entry name" value="LacI/GalR-like_sensor"/>
</dbReference>
<dbReference type="EMBL" id="CP003058">
    <property type="protein sequence ID" value="AEQ23478.1"/>
    <property type="molecule type" value="Genomic_DNA"/>
</dbReference>
<dbReference type="InterPro" id="IPR010982">
    <property type="entry name" value="Lambda_DNA-bd_dom_sf"/>
</dbReference>